<dbReference type="GO" id="GO:0005737">
    <property type="term" value="C:cytoplasm"/>
    <property type="evidence" value="ECO:0007669"/>
    <property type="project" value="TreeGrafter"/>
</dbReference>
<proteinExistence type="predicted"/>
<keyword evidence="1" id="KW-0732">Signal</keyword>
<dbReference type="AlphaFoldDB" id="A0A9D4V1H8"/>
<name>A0A9D4V1H8_ADICA</name>
<gene>
    <name evidence="2" type="ORF">GOP47_0007778</name>
</gene>
<dbReference type="Proteomes" id="UP000886520">
    <property type="component" value="Chromosome 7"/>
</dbReference>
<dbReference type="GO" id="GO:0006629">
    <property type="term" value="P:lipid metabolic process"/>
    <property type="evidence" value="ECO:0007669"/>
    <property type="project" value="TreeGrafter"/>
</dbReference>
<accession>A0A9D4V1H8</accession>
<dbReference type="SUPFAM" id="SSF50814">
    <property type="entry name" value="Lipocalins"/>
    <property type="match status" value="2"/>
</dbReference>
<dbReference type="PANTHER" id="PTHR10612:SF56">
    <property type="entry name" value="LIPOCALIN_CYTOSOLIC FATTY-ACID BINDING DOMAIN-CONTAINING PROTEIN"/>
    <property type="match status" value="1"/>
</dbReference>
<evidence type="ECO:0000313" key="3">
    <source>
        <dbReference type="Proteomes" id="UP000886520"/>
    </source>
</evidence>
<comment type="caution">
    <text evidence="2">The sequence shown here is derived from an EMBL/GenBank/DDBJ whole genome shotgun (WGS) entry which is preliminary data.</text>
</comment>
<dbReference type="InterPro" id="IPR012674">
    <property type="entry name" value="Calycin"/>
</dbReference>
<dbReference type="EMBL" id="JABFUD020000007">
    <property type="protein sequence ID" value="KAI5077954.1"/>
    <property type="molecule type" value="Genomic_DNA"/>
</dbReference>
<dbReference type="PANTHER" id="PTHR10612">
    <property type="entry name" value="APOLIPOPROTEIN D"/>
    <property type="match status" value="1"/>
</dbReference>
<evidence type="ECO:0000256" key="1">
    <source>
        <dbReference type="SAM" id="SignalP"/>
    </source>
</evidence>
<organism evidence="2 3">
    <name type="scientific">Adiantum capillus-veneris</name>
    <name type="common">Maidenhair fern</name>
    <dbReference type="NCBI Taxonomy" id="13818"/>
    <lineage>
        <taxon>Eukaryota</taxon>
        <taxon>Viridiplantae</taxon>
        <taxon>Streptophyta</taxon>
        <taxon>Embryophyta</taxon>
        <taxon>Tracheophyta</taxon>
        <taxon>Polypodiopsida</taxon>
        <taxon>Polypodiidae</taxon>
        <taxon>Polypodiales</taxon>
        <taxon>Pteridineae</taxon>
        <taxon>Pteridaceae</taxon>
        <taxon>Vittarioideae</taxon>
        <taxon>Adiantum</taxon>
    </lineage>
</organism>
<dbReference type="OrthoDB" id="565904at2759"/>
<feature type="chain" id="PRO_5038395237" evidence="1">
    <location>
        <begin position="24"/>
        <end position="409"/>
    </location>
</feature>
<dbReference type="PROSITE" id="PS00213">
    <property type="entry name" value="LIPOCALIN"/>
    <property type="match status" value="1"/>
</dbReference>
<keyword evidence="3" id="KW-1185">Reference proteome</keyword>
<feature type="signal peptide" evidence="1">
    <location>
        <begin position="1"/>
        <end position="23"/>
    </location>
</feature>
<protein>
    <submittedName>
        <fullName evidence="2">Uncharacterized protein</fullName>
    </submittedName>
</protein>
<dbReference type="Gene3D" id="2.40.128.20">
    <property type="match status" value="2"/>
</dbReference>
<dbReference type="GO" id="GO:0000302">
    <property type="term" value="P:response to reactive oxygen species"/>
    <property type="evidence" value="ECO:0007669"/>
    <property type="project" value="TreeGrafter"/>
</dbReference>
<evidence type="ECO:0000313" key="2">
    <source>
        <dbReference type="EMBL" id="KAI5077954.1"/>
    </source>
</evidence>
<sequence length="409" mass="42621">MMRRIAIGMVLLVAGVLMNNSEASEQQFCERAEASGSCAKPPTVDEEGFKVEDYLGKWYEIGSTASFKLLNEAGLVCNQARYSASASGNLSLLNSGLRVISPLALAEVVAVNVAARGACAAAREVCHQLAAVSQLTRSLATLDGHDAHLLQISQQLKTSTQAAQQALNDLSEDVSLIQQANGQISQANPSSSLQSSVAALNRYVKEGRQVEQGALTSLVSTLNKIRGQVKDASHKSGLREKSKAALEHAALSLASIALKVGASNNAIELSLKAVGVGAKALAGNGHPVNDASVSSVSGSIIQPNATSPAKLAVSIIGNKAPYWIIALEKSKSSQSMGAYSAALVYSCSEVAGVTAKSLFVLSREAQLQRSTLDAFLAKAESFGIYNDCEDPFLLTLQRGGNCGQPSSAS</sequence>
<reference evidence="2" key="1">
    <citation type="submission" date="2021-01" db="EMBL/GenBank/DDBJ databases">
        <title>Adiantum capillus-veneris genome.</title>
        <authorList>
            <person name="Fang Y."/>
            <person name="Liao Q."/>
        </authorList>
    </citation>
    <scope>NUCLEOTIDE SEQUENCE</scope>
    <source>
        <strain evidence="2">H3</strain>
        <tissue evidence="2">Leaf</tissue>
    </source>
</reference>
<dbReference type="InterPro" id="IPR022272">
    <property type="entry name" value="Lipocalin_CS"/>
</dbReference>